<dbReference type="HOGENOM" id="CLU_442690_0_0_0"/>
<accession>I0IEN6</accession>
<keyword evidence="1" id="KW-0812">Transmembrane</keyword>
<keyword evidence="1" id="KW-1133">Transmembrane helix</keyword>
<feature type="transmembrane region" description="Helical" evidence="1">
    <location>
        <begin position="548"/>
        <end position="567"/>
    </location>
</feature>
<dbReference type="AlphaFoldDB" id="I0IEN6"/>
<feature type="transmembrane region" description="Helical" evidence="1">
    <location>
        <begin position="7"/>
        <end position="27"/>
    </location>
</feature>
<protein>
    <submittedName>
        <fullName evidence="2">Hypothetical membrane protein</fullName>
    </submittedName>
</protein>
<feature type="transmembrane region" description="Helical" evidence="1">
    <location>
        <begin position="93"/>
        <end position="115"/>
    </location>
</feature>
<feature type="transmembrane region" description="Helical" evidence="1">
    <location>
        <begin position="447"/>
        <end position="467"/>
    </location>
</feature>
<feature type="transmembrane region" description="Helical" evidence="1">
    <location>
        <begin position="474"/>
        <end position="497"/>
    </location>
</feature>
<feature type="transmembrane region" description="Helical" evidence="1">
    <location>
        <begin position="33"/>
        <end position="56"/>
    </location>
</feature>
<dbReference type="RefSeq" id="WP_014436942.1">
    <property type="nucleotide sequence ID" value="NC_017080.1"/>
</dbReference>
<reference evidence="2 3" key="1">
    <citation type="submission" date="2012-02" db="EMBL/GenBank/DDBJ databases">
        <title>Complete genome sequence of Phycisphaera mikurensis NBRC 102666.</title>
        <authorList>
            <person name="Ankai A."/>
            <person name="Hosoyama A."/>
            <person name="Terui Y."/>
            <person name="Sekine M."/>
            <person name="Fukai R."/>
            <person name="Kato Y."/>
            <person name="Nakamura S."/>
            <person name="Yamada-Narita S."/>
            <person name="Kawakoshi A."/>
            <person name="Fukunaga Y."/>
            <person name="Yamazaki S."/>
            <person name="Fujita N."/>
        </authorList>
    </citation>
    <scope>NUCLEOTIDE SEQUENCE [LARGE SCALE GENOMIC DNA]</scope>
    <source>
        <strain evidence="3">NBRC 102666 / KCTC 22515 / FYK2301M01</strain>
    </source>
</reference>
<evidence type="ECO:0000313" key="3">
    <source>
        <dbReference type="Proteomes" id="UP000007881"/>
    </source>
</evidence>
<feature type="transmembrane region" description="Helical" evidence="1">
    <location>
        <begin position="587"/>
        <end position="607"/>
    </location>
</feature>
<feature type="transmembrane region" description="Helical" evidence="1">
    <location>
        <begin position="219"/>
        <end position="240"/>
    </location>
</feature>
<dbReference type="eggNOG" id="COG1277">
    <property type="taxonomic scope" value="Bacteria"/>
</dbReference>
<proteinExistence type="predicted"/>
<dbReference type="STRING" id="1142394.PSMK_15650"/>
<sequence length="617" mass="65447">MTSPRLYLGILVGLLALFGAIAGWAYAGANVAAATGLAVVGNALVSAWLLYGLFAFRGIAWVAWLGRGVAVTLAVQALAAALWALGFEGAVRLVLGVWAMGAVFYVGLVLLRLALGRGGAVLAVGRTTLDEAIRQKAGLVFVCLALVLVPMLPLILSDTRLSYRVSNFLRYSSFVTGTLLSVMTLVLACRTVTRELDDRIAFTTLTKPLPRWKYLAGKWAGLMGLNALLVAVSGVGIYAFTAVLTADIPNQAMDRLDADAVTGQILVARVSAAPQMQSEEMFNAALSARLQELQERDPETFGEPGTGGAQLPPEVAGQVIAEVLGKWLAVPYRGSGTYRFEGLADAKERGGFAQLRLKPESRGAAPPDRKLQLNFRINGRPYRNPQTVGGVVPRLADDRYHVLEVPVEEIADDGSLTVTIENGGPGSNLGGMDQPTVAFNPSDGLQVFYRVGGFAQNLAAAMTLLWVRLGFLTALGLAAATFLGFPVAVLFCGLVFAAATGSGYLSESLASYAAFPTAGLPLWRQAIGFVELLYSKLAAGEVVDALKAIIRLVGELFAFFVPSLGGYNPTPLLADGQAITAELLGRAFFWVGLVWSGAVFLFGVLVFQRREIAQVTV</sequence>
<keyword evidence="3" id="KW-1185">Reference proteome</keyword>
<organism evidence="2 3">
    <name type="scientific">Phycisphaera mikurensis (strain NBRC 102666 / KCTC 22515 / FYK2301M01)</name>
    <dbReference type="NCBI Taxonomy" id="1142394"/>
    <lineage>
        <taxon>Bacteria</taxon>
        <taxon>Pseudomonadati</taxon>
        <taxon>Planctomycetota</taxon>
        <taxon>Phycisphaerae</taxon>
        <taxon>Phycisphaerales</taxon>
        <taxon>Phycisphaeraceae</taxon>
        <taxon>Phycisphaera</taxon>
    </lineage>
</organism>
<keyword evidence="1" id="KW-0472">Membrane</keyword>
<dbReference type="OrthoDB" id="260446at2"/>
<feature type="transmembrane region" description="Helical" evidence="1">
    <location>
        <begin position="509"/>
        <end position="527"/>
    </location>
</feature>
<gene>
    <name evidence="2" type="ordered locus">PSMK_15650</name>
</gene>
<dbReference type="PANTHER" id="PTHR43471:SF10">
    <property type="entry name" value="SLL1107 PROTEIN"/>
    <property type="match status" value="1"/>
</dbReference>
<feature type="transmembrane region" description="Helical" evidence="1">
    <location>
        <begin position="168"/>
        <end position="189"/>
    </location>
</feature>
<feature type="transmembrane region" description="Helical" evidence="1">
    <location>
        <begin position="136"/>
        <end position="156"/>
    </location>
</feature>
<evidence type="ECO:0000256" key="1">
    <source>
        <dbReference type="SAM" id="Phobius"/>
    </source>
</evidence>
<dbReference type="PANTHER" id="PTHR43471">
    <property type="entry name" value="ABC TRANSPORTER PERMEASE"/>
    <property type="match status" value="1"/>
</dbReference>
<evidence type="ECO:0000313" key="2">
    <source>
        <dbReference type="EMBL" id="BAM03724.1"/>
    </source>
</evidence>
<feature type="transmembrane region" description="Helical" evidence="1">
    <location>
        <begin position="68"/>
        <end position="87"/>
    </location>
</feature>
<name>I0IEN6_PHYMF</name>
<dbReference type="Proteomes" id="UP000007881">
    <property type="component" value="Chromosome"/>
</dbReference>
<dbReference type="EMBL" id="AP012338">
    <property type="protein sequence ID" value="BAM03724.1"/>
    <property type="molecule type" value="Genomic_DNA"/>
</dbReference>
<dbReference type="KEGG" id="phm:PSMK_15650"/>